<dbReference type="EMBL" id="AMZH03012447">
    <property type="protein sequence ID" value="RRT51004.1"/>
    <property type="molecule type" value="Genomic_DNA"/>
</dbReference>
<gene>
    <name evidence="1" type="ORF">B296_00023711</name>
</gene>
<evidence type="ECO:0000313" key="2">
    <source>
        <dbReference type="Proteomes" id="UP000287651"/>
    </source>
</evidence>
<comment type="caution">
    <text evidence="1">The sequence shown here is derived from an EMBL/GenBank/DDBJ whole genome shotgun (WGS) entry which is preliminary data.</text>
</comment>
<sequence>MMQWELAERFVESLPKVSGACREFIRSSLEVIRSFSRRRQEFIRRRLRNSLEDYRGCRKAYR</sequence>
<evidence type="ECO:0000313" key="1">
    <source>
        <dbReference type="EMBL" id="RRT51004.1"/>
    </source>
</evidence>
<dbReference type="Proteomes" id="UP000287651">
    <property type="component" value="Unassembled WGS sequence"/>
</dbReference>
<accession>A0A426YGW3</accession>
<reference evidence="1 2" key="1">
    <citation type="journal article" date="2014" name="Agronomy (Basel)">
        <title>A Draft Genome Sequence for Ensete ventricosum, the Drought-Tolerant Tree Against Hunger.</title>
        <authorList>
            <person name="Harrison J."/>
            <person name="Moore K.A."/>
            <person name="Paszkiewicz K."/>
            <person name="Jones T."/>
            <person name="Grant M."/>
            <person name="Ambacheew D."/>
            <person name="Muzemil S."/>
            <person name="Studholme D.J."/>
        </authorList>
    </citation>
    <scope>NUCLEOTIDE SEQUENCE [LARGE SCALE GENOMIC DNA]</scope>
</reference>
<name>A0A426YGW3_ENSVE</name>
<protein>
    <submittedName>
        <fullName evidence="1">Uncharacterized protein</fullName>
    </submittedName>
</protein>
<proteinExistence type="predicted"/>
<organism evidence="1 2">
    <name type="scientific">Ensete ventricosum</name>
    <name type="common">Abyssinian banana</name>
    <name type="synonym">Musa ensete</name>
    <dbReference type="NCBI Taxonomy" id="4639"/>
    <lineage>
        <taxon>Eukaryota</taxon>
        <taxon>Viridiplantae</taxon>
        <taxon>Streptophyta</taxon>
        <taxon>Embryophyta</taxon>
        <taxon>Tracheophyta</taxon>
        <taxon>Spermatophyta</taxon>
        <taxon>Magnoliopsida</taxon>
        <taxon>Liliopsida</taxon>
        <taxon>Zingiberales</taxon>
        <taxon>Musaceae</taxon>
        <taxon>Ensete</taxon>
    </lineage>
</organism>
<dbReference type="AlphaFoldDB" id="A0A426YGW3"/>
<feature type="non-terminal residue" evidence="1">
    <location>
        <position position="62"/>
    </location>
</feature>